<comment type="similarity">
    <text evidence="3">Belongs to the DRC7 family.</text>
</comment>
<dbReference type="PANTHER" id="PTHR35249:SF2">
    <property type="entry name" value="DYNEIN REGULATORY COMPLEX SUBUNIT 7"/>
    <property type="match status" value="1"/>
</dbReference>
<keyword evidence="6" id="KW-0175">Coiled coil</keyword>
<feature type="domain" description="Dynein regulatory complex subunit 7 MORN" evidence="10">
    <location>
        <begin position="379"/>
        <end position="621"/>
    </location>
</feature>
<dbReference type="AlphaFoldDB" id="A0A8J6AYD3"/>
<evidence type="ECO:0000256" key="6">
    <source>
        <dbReference type="ARBA" id="ARBA00023054"/>
    </source>
</evidence>
<evidence type="ECO:0000256" key="4">
    <source>
        <dbReference type="ARBA" id="ARBA00022490"/>
    </source>
</evidence>
<dbReference type="GO" id="GO:0005930">
    <property type="term" value="C:axoneme"/>
    <property type="evidence" value="ECO:0007669"/>
    <property type="project" value="UniProtKB-SubCell"/>
</dbReference>
<evidence type="ECO:0000256" key="3">
    <source>
        <dbReference type="ARBA" id="ARBA00010738"/>
    </source>
</evidence>
<keyword evidence="13" id="KW-1185">Reference proteome</keyword>
<keyword evidence="4" id="KW-0963">Cytoplasm</keyword>
<keyword evidence="7" id="KW-0969">Cilium</keyword>
<dbReference type="GO" id="GO:0048870">
    <property type="term" value="P:cell motility"/>
    <property type="evidence" value="ECO:0007669"/>
    <property type="project" value="TreeGrafter"/>
</dbReference>
<dbReference type="PANTHER" id="PTHR35249">
    <property type="entry name" value="DYNEIN REGULATORY COMPLEX SUBUNIT 7"/>
    <property type="match status" value="1"/>
</dbReference>
<evidence type="ECO:0000313" key="13">
    <source>
        <dbReference type="Proteomes" id="UP000717585"/>
    </source>
</evidence>
<dbReference type="Pfam" id="PF24671">
    <property type="entry name" value="DRC7_C"/>
    <property type="match status" value="1"/>
</dbReference>
<evidence type="ECO:0000256" key="2">
    <source>
        <dbReference type="ARBA" id="ARBA00004430"/>
    </source>
</evidence>
<comment type="caution">
    <text evidence="12">The sequence shown here is derived from an EMBL/GenBank/DDBJ whole genome shotgun (WGS) entry which is preliminary data.</text>
</comment>
<evidence type="ECO:0000256" key="5">
    <source>
        <dbReference type="ARBA" id="ARBA00022846"/>
    </source>
</evidence>
<evidence type="ECO:0000313" key="12">
    <source>
        <dbReference type="EMBL" id="KAG9391443.1"/>
    </source>
</evidence>
<dbReference type="InterPro" id="IPR056292">
    <property type="entry name" value="DRC7_C"/>
</dbReference>
<sequence length="838" mass="94252">MTDEVLDFVDTFMSHFSQANSHRHPFFITRETENGDRKFVCETIRPTISRLAGAYDYDKCAHFISDIIRYKPLEVPTELPETLFTPAYVAKQQEGSAFDMAALLTSCLIGNGYDAYVVVGYALRAICEGDATDVPTPSRFKEYDAVLDEYRQYDKPKIVHERISTDKYKAIIPPVLVSKFQAKLKNRSDKIKRGEDPDTVYQEDVILDELAEARAKAAAEGIVEEEPDDAEADPLLGRRLHAWVVILPGGRGVTEPVFLEPTTGDISPLATDDYLGIESVFNNKNFFINMQDCSETGVHTLNWDLTCAGWEAVIPIPKEAEAPPMPGTTVTQTPYTPYSHAGSAIFSAVDRPAVRSIELPPTILPPVTFSEATVESRYPGGKKTIQYRDSRVDLFGEYVDPTGALLVVTTTASPIMKDIYEDDVWMRREETGRVGWQETAVFDERRADKLRLRRVRYTSASSGDDVTMEEIVELFYAGRDDKLAKHTIVPGKMRTLGFFYGSRPDSLHMLRHRFGRSVEAQYHQRHDNLKRRKACYATGKDGSPLIEIAGETGVVTELSEKFFPDQKLLEACKNTKLPPKERSELSHTPQAIRYNLVQKTIHVSLHHHPDRIVPSTLSYAHATGDITRIDTDSLGVPMLESEINALIAPLVSEGDKVLVGHMRTIAQDLDAVMASLEKTMAAPELIPTVYEPERRGISHLDGAGNGDEQTKRDYLSGFLPRDWTGEAPLSSSEIAEVRQKCLSSMKERLLRRAGVIQARLDAENLKLSRQQTAFRKNAQHMDKEEEAAYVDKFNDALFKVRVLESRLKRHEMNALKKYAELDARLAEDPRLQVADDDY</sequence>
<dbReference type="Proteomes" id="UP000717585">
    <property type="component" value="Unassembled WGS sequence"/>
</dbReference>
<accession>A0A8J6AYD3</accession>
<evidence type="ECO:0000259" key="11">
    <source>
        <dbReference type="Pfam" id="PF24671"/>
    </source>
</evidence>
<organism evidence="12 13">
    <name type="scientific">Carpediemonas membranifera</name>
    <dbReference type="NCBI Taxonomy" id="201153"/>
    <lineage>
        <taxon>Eukaryota</taxon>
        <taxon>Metamonada</taxon>
        <taxon>Carpediemonas-like organisms</taxon>
        <taxon>Carpediemonas</taxon>
    </lineage>
</organism>
<dbReference type="EMBL" id="JAHDYR010000053">
    <property type="protein sequence ID" value="KAG9391443.1"/>
    <property type="molecule type" value="Genomic_DNA"/>
</dbReference>
<proteinExistence type="inferred from homology"/>
<feature type="domain" description="Dynein regulatory complex subunit 7 C-terminal" evidence="11">
    <location>
        <begin position="729"/>
        <end position="833"/>
    </location>
</feature>
<evidence type="ECO:0000259" key="10">
    <source>
        <dbReference type="Pfam" id="PF24667"/>
    </source>
</evidence>
<keyword evidence="5" id="KW-0282">Flagellum</keyword>
<dbReference type="OrthoDB" id="10262874at2759"/>
<keyword evidence="8" id="KW-0206">Cytoskeleton</keyword>
<protein>
    <submittedName>
        <fullName evidence="12">Coiled-coil domain containing 135</fullName>
    </submittedName>
</protein>
<evidence type="ECO:0000256" key="8">
    <source>
        <dbReference type="ARBA" id="ARBA00023212"/>
    </source>
</evidence>
<keyword evidence="9" id="KW-0966">Cell projection</keyword>
<dbReference type="InterPro" id="IPR056291">
    <property type="entry name" value="MORN_DRC7"/>
</dbReference>
<name>A0A8J6AYD3_9EUKA</name>
<gene>
    <name evidence="12" type="ORF">J8273_6203</name>
</gene>
<dbReference type="InterPro" id="IPR038765">
    <property type="entry name" value="Papain-like_cys_pep_sf"/>
</dbReference>
<evidence type="ECO:0000256" key="7">
    <source>
        <dbReference type="ARBA" id="ARBA00023069"/>
    </source>
</evidence>
<dbReference type="SUPFAM" id="SSF54001">
    <property type="entry name" value="Cysteine proteinases"/>
    <property type="match status" value="1"/>
</dbReference>
<comment type="subcellular location">
    <subcellularLocation>
        <location evidence="1">Cell projection</location>
        <location evidence="1">Cilium</location>
        <location evidence="1">Flagellum</location>
    </subcellularLocation>
    <subcellularLocation>
        <location evidence="2">Cytoplasm</location>
        <location evidence="2">Cytoskeleton</location>
        <location evidence="2">Cilium axoneme</location>
    </subcellularLocation>
</comment>
<evidence type="ECO:0000256" key="1">
    <source>
        <dbReference type="ARBA" id="ARBA00004230"/>
    </source>
</evidence>
<reference evidence="12" key="1">
    <citation type="submission" date="2021-05" db="EMBL/GenBank/DDBJ databases">
        <title>A free-living protist that lacks canonical eukaryotic 1 DNA replication and segregation systems.</title>
        <authorList>
            <person name="Salas-Leiva D.E."/>
            <person name="Tromer E.C."/>
            <person name="Curtis B.A."/>
            <person name="Jerlstrom-Hultqvist J."/>
            <person name="Kolisko M."/>
            <person name="Yi Z."/>
            <person name="Salas-Leiva J.S."/>
            <person name="Gallot-Lavallee L."/>
            <person name="Kops G.J.P.L."/>
            <person name="Archibald J.M."/>
            <person name="Simpson A.G.B."/>
            <person name="Roger A.J."/>
        </authorList>
    </citation>
    <scope>NUCLEOTIDE SEQUENCE</scope>
    <source>
        <strain evidence="12">BICM</strain>
    </source>
</reference>
<dbReference type="InterPro" id="IPR033551">
    <property type="entry name" value="DRC7/lobo"/>
</dbReference>
<dbReference type="Pfam" id="PF24667">
    <property type="entry name" value="MORN_DRC7"/>
    <property type="match status" value="1"/>
</dbReference>
<evidence type="ECO:0000256" key="9">
    <source>
        <dbReference type="ARBA" id="ARBA00023273"/>
    </source>
</evidence>
<dbReference type="GO" id="GO:0031514">
    <property type="term" value="C:motile cilium"/>
    <property type="evidence" value="ECO:0007669"/>
    <property type="project" value="UniProtKB-SubCell"/>
</dbReference>